<sequence>MDSHDKICFQNLLEKMYGEVVSVQHIEQQSDEKQEASDREIRCYKVHFTRAMGHIETRKIISKEASFLENRVPALLCEQKP</sequence>
<reference evidence="1" key="1">
    <citation type="submission" date="2021-02" db="EMBL/GenBank/DDBJ databases">
        <authorList>
            <person name="Nowell W R."/>
        </authorList>
    </citation>
    <scope>NUCLEOTIDE SEQUENCE</scope>
</reference>
<evidence type="ECO:0000313" key="1">
    <source>
        <dbReference type="EMBL" id="CAF4307994.1"/>
    </source>
</evidence>
<comment type="caution">
    <text evidence="1">The sequence shown here is derived from an EMBL/GenBank/DDBJ whole genome shotgun (WGS) entry which is preliminary data.</text>
</comment>
<gene>
    <name evidence="1" type="ORF">OTI717_LOCUS42259</name>
</gene>
<dbReference type="AlphaFoldDB" id="A0A820IFA4"/>
<dbReference type="Proteomes" id="UP000663823">
    <property type="component" value="Unassembled WGS sequence"/>
</dbReference>
<protein>
    <submittedName>
        <fullName evidence="1">Uncharacterized protein</fullName>
    </submittedName>
</protein>
<organism evidence="1 2">
    <name type="scientific">Rotaria sordida</name>
    <dbReference type="NCBI Taxonomy" id="392033"/>
    <lineage>
        <taxon>Eukaryota</taxon>
        <taxon>Metazoa</taxon>
        <taxon>Spiralia</taxon>
        <taxon>Gnathifera</taxon>
        <taxon>Rotifera</taxon>
        <taxon>Eurotatoria</taxon>
        <taxon>Bdelloidea</taxon>
        <taxon>Philodinida</taxon>
        <taxon>Philodinidae</taxon>
        <taxon>Rotaria</taxon>
    </lineage>
</organism>
<dbReference type="EMBL" id="CAJOAX010049326">
    <property type="protein sequence ID" value="CAF4307994.1"/>
    <property type="molecule type" value="Genomic_DNA"/>
</dbReference>
<accession>A0A820IFA4</accession>
<evidence type="ECO:0000313" key="2">
    <source>
        <dbReference type="Proteomes" id="UP000663823"/>
    </source>
</evidence>
<proteinExistence type="predicted"/>
<name>A0A820IFA4_9BILA</name>